<dbReference type="InterPro" id="IPR001910">
    <property type="entry name" value="Inosine/uridine_hydrolase_dom"/>
</dbReference>
<evidence type="ECO:0000313" key="5">
    <source>
        <dbReference type="Proteomes" id="UP000219327"/>
    </source>
</evidence>
<dbReference type="PANTHER" id="PTHR12304">
    <property type="entry name" value="INOSINE-URIDINE PREFERRING NUCLEOSIDE HYDROLASE"/>
    <property type="match status" value="1"/>
</dbReference>
<dbReference type="Gene3D" id="3.90.245.10">
    <property type="entry name" value="Ribonucleoside hydrolase-like"/>
    <property type="match status" value="1"/>
</dbReference>
<proteinExistence type="predicted"/>
<dbReference type="Proteomes" id="UP000219327">
    <property type="component" value="Unassembled WGS sequence"/>
</dbReference>
<dbReference type="PANTHER" id="PTHR12304:SF4">
    <property type="entry name" value="URIDINE NUCLEOSIDASE"/>
    <property type="match status" value="1"/>
</dbReference>
<dbReference type="GO" id="GO:0006152">
    <property type="term" value="P:purine nucleoside catabolic process"/>
    <property type="evidence" value="ECO:0007669"/>
    <property type="project" value="TreeGrafter"/>
</dbReference>
<reference evidence="4 5" key="1">
    <citation type="submission" date="2017-08" db="EMBL/GenBank/DDBJ databases">
        <title>Fine stratification of microbial communities through a metagenomic profile of the photic zone.</title>
        <authorList>
            <person name="Haro-Moreno J.M."/>
            <person name="Lopez-Perez M."/>
            <person name="De La Torre J."/>
            <person name="Picazo A."/>
            <person name="Camacho A."/>
            <person name="Rodriguez-Valera F."/>
        </authorList>
    </citation>
    <scope>NUCLEOTIDE SEQUENCE [LARGE SCALE GENOMIC DNA]</scope>
    <source>
        <strain evidence="4">MED-G24</strain>
    </source>
</reference>
<dbReference type="InterPro" id="IPR023186">
    <property type="entry name" value="IUNH"/>
</dbReference>
<dbReference type="SUPFAM" id="SSF53590">
    <property type="entry name" value="Nucleoside hydrolase"/>
    <property type="match status" value="1"/>
</dbReference>
<dbReference type="GO" id="GO:0008477">
    <property type="term" value="F:purine nucleosidase activity"/>
    <property type="evidence" value="ECO:0007669"/>
    <property type="project" value="TreeGrafter"/>
</dbReference>
<gene>
    <name evidence="4" type="ORF">CNE99_10735</name>
</gene>
<feature type="domain" description="Inosine/uridine-preferring nucleoside hydrolase" evidence="3">
    <location>
        <begin position="5"/>
        <end position="300"/>
    </location>
</feature>
<evidence type="ECO:0000256" key="1">
    <source>
        <dbReference type="ARBA" id="ARBA00022801"/>
    </source>
</evidence>
<keyword evidence="1" id="KW-0378">Hydrolase</keyword>
<name>A0A2A5WHJ9_9GAMM</name>
<dbReference type="GO" id="GO:0045437">
    <property type="term" value="F:uridine nucleosidase activity"/>
    <property type="evidence" value="ECO:0007669"/>
    <property type="project" value="UniProtKB-ARBA"/>
</dbReference>
<protein>
    <recommendedName>
        <fullName evidence="3">Inosine/uridine-preferring nucleoside hydrolase domain-containing protein</fullName>
    </recommendedName>
</protein>
<dbReference type="PROSITE" id="PS01247">
    <property type="entry name" value="IUNH"/>
    <property type="match status" value="1"/>
</dbReference>
<comment type="caution">
    <text evidence="4">The sequence shown here is derived from an EMBL/GenBank/DDBJ whole genome shotgun (WGS) entry which is preliminary data.</text>
</comment>
<evidence type="ECO:0000259" key="3">
    <source>
        <dbReference type="Pfam" id="PF01156"/>
    </source>
</evidence>
<organism evidence="4 5">
    <name type="scientific">OM182 bacterium MED-G24</name>
    <dbReference type="NCBI Taxonomy" id="1986255"/>
    <lineage>
        <taxon>Bacteria</taxon>
        <taxon>Pseudomonadati</taxon>
        <taxon>Pseudomonadota</taxon>
        <taxon>Gammaproteobacteria</taxon>
        <taxon>OMG group</taxon>
        <taxon>OM182 clade</taxon>
    </lineage>
</organism>
<evidence type="ECO:0000313" key="4">
    <source>
        <dbReference type="EMBL" id="PDH35748.1"/>
    </source>
</evidence>
<accession>A0A2A5WHJ9</accession>
<dbReference type="EMBL" id="NTKD01000083">
    <property type="protein sequence ID" value="PDH35748.1"/>
    <property type="molecule type" value="Genomic_DNA"/>
</dbReference>
<keyword evidence="2" id="KW-0326">Glycosidase</keyword>
<dbReference type="GO" id="GO:0005829">
    <property type="term" value="C:cytosol"/>
    <property type="evidence" value="ECO:0007669"/>
    <property type="project" value="TreeGrafter"/>
</dbReference>
<dbReference type="InterPro" id="IPR036452">
    <property type="entry name" value="Ribo_hydro-like"/>
</dbReference>
<sequence length="311" mass="32780">MTSFIIDCDPGHDDAVAIVVAAHHLNVIGLTTVFGNSSIENTTRNALDILDGAGFEHIPVAAGASGPLIGQTKTGEAIHGKSGLDGATLPTSTRQAIEQDAADFIIQASHEHDDLVIIAVAPETNLAIAMKRDPTLASRLTEISIMGGSTSHGNATAAAEYNIYADPEAAVRVFESGVPIRMVGLNVTSTFGITQTELDKLHAGTGIGRELAGALQFYLDRQTSTYERSHAPMHDTCALIPYINPEWIEYQPLHVVVECMGTHTRGMTLCDLRGSVVGGGIANSENSNAQVAISANTTAIIEQVVSDLLQD</sequence>
<dbReference type="AlphaFoldDB" id="A0A2A5WHJ9"/>
<evidence type="ECO:0000256" key="2">
    <source>
        <dbReference type="ARBA" id="ARBA00023295"/>
    </source>
</evidence>
<dbReference type="Pfam" id="PF01156">
    <property type="entry name" value="IU_nuc_hydro"/>
    <property type="match status" value="1"/>
</dbReference>
<dbReference type="InterPro" id="IPR015910">
    <property type="entry name" value="I/U_nuclsd_hydro_CS"/>
</dbReference>